<comment type="caution">
    <text evidence="1">The sequence shown here is derived from an EMBL/GenBank/DDBJ whole genome shotgun (WGS) entry which is preliminary data.</text>
</comment>
<sequence>MEFRCPTPPHHPITSPSPYPLHRCDFSRSYPTQEADNTLVTPPESFASTILALFKEHEMKRSAAETQTQKVKILSLDLVQPSFALDKIDTPELSDILNYIVSTPMLSWSNSRALTTNVSAVVKNKCNRSRTHALQRQLRTGTQGARNDNWSTLMEEITPSLTYWKLTKALKSEGYEPTPALKKPDNTVAFDDRYKAECLANSIDQQWSHTSPHTTHNT</sequence>
<dbReference type="EMBL" id="BGZK01000327">
    <property type="protein sequence ID" value="GBP37032.1"/>
    <property type="molecule type" value="Genomic_DNA"/>
</dbReference>
<keyword evidence="2" id="KW-1185">Reference proteome</keyword>
<evidence type="ECO:0000313" key="2">
    <source>
        <dbReference type="Proteomes" id="UP000299102"/>
    </source>
</evidence>
<dbReference type="OrthoDB" id="7487383at2759"/>
<reference evidence="1 2" key="1">
    <citation type="journal article" date="2019" name="Commun. Biol.">
        <title>The bagworm genome reveals a unique fibroin gene that provides high tensile strength.</title>
        <authorList>
            <person name="Kono N."/>
            <person name="Nakamura H."/>
            <person name="Ohtoshi R."/>
            <person name="Tomita M."/>
            <person name="Numata K."/>
            <person name="Arakawa K."/>
        </authorList>
    </citation>
    <scope>NUCLEOTIDE SEQUENCE [LARGE SCALE GENOMIC DNA]</scope>
</reference>
<accession>A0A4C1VFF9</accession>
<organism evidence="1 2">
    <name type="scientific">Eumeta variegata</name>
    <name type="common">Bagworm moth</name>
    <name type="synonym">Eumeta japonica</name>
    <dbReference type="NCBI Taxonomy" id="151549"/>
    <lineage>
        <taxon>Eukaryota</taxon>
        <taxon>Metazoa</taxon>
        <taxon>Ecdysozoa</taxon>
        <taxon>Arthropoda</taxon>
        <taxon>Hexapoda</taxon>
        <taxon>Insecta</taxon>
        <taxon>Pterygota</taxon>
        <taxon>Neoptera</taxon>
        <taxon>Endopterygota</taxon>
        <taxon>Lepidoptera</taxon>
        <taxon>Glossata</taxon>
        <taxon>Ditrysia</taxon>
        <taxon>Tineoidea</taxon>
        <taxon>Psychidae</taxon>
        <taxon>Oiketicinae</taxon>
        <taxon>Eumeta</taxon>
    </lineage>
</organism>
<name>A0A4C1VFF9_EUMVA</name>
<dbReference type="AlphaFoldDB" id="A0A4C1VFF9"/>
<gene>
    <name evidence="1" type="ORF">EVAR_31030_1</name>
</gene>
<protein>
    <submittedName>
        <fullName evidence="1">Uncharacterized protein</fullName>
    </submittedName>
</protein>
<proteinExistence type="predicted"/>
<evidence type="ECO:0000313" key="1">
    <source>
        <dbReference type="EMBL" id="GBP37032.1"/>
    </source>
</evidence>
<dbReference type="Proteomes" id="UP000299102">
    <property type="component" value="Unassembled WGS sequence"/>
</dbReference>